<proteinExistence type="predicted"/>
<name>A0AC58GFX5_DANRE</name>
<organism evidence="1 2">
    <name type="scientific">Danio rerio</name>
    <name type="common">Zebrafish</name>
    <name type="synonym">Brachydanio rerio</name>
    <dbReference type="NCBI Taxonomy" id="7955"/>
    <lineage>
        <taxon>Eukaryota</taxon>
        <taxon>Metazoa</taxon>
        <taxon>Chordata</taxon>
        <taxon>Craniata</taxon>
        <taxon>Vertebrata</taxon>
        <taxon>Euteleostomi</taxon>
        <taxon>Actinopterygii</taxon>
        <taxon>Neopterygii</taxon>
        <taxon>Teleostei</taxon>
        <taxon>Ostariophysi</taxon>
        <taxon>Cypriniformes</taxon>
        <taxon>Danionidae</taxon>
        <taxon>Danioninae</taxon>
        <taxon>Danio</taxon>
    </lineage>
</organism>
<dbReference type="RefSeq" id="XP_073768640.1">
    <property type="nucleotide sequence ID" value="XM_073912539.1"/>
</dbReference>
<evidence type="ECO:0000313" key="2">
    <source>
        <dbReference type="RefSeq" id="XP_073768640.1"/>
    </source>
</evidence>
<sequence>MPDIFTLIALSFSLMLHNAHCIWDVSEPLNHTLNDDGSVNVTCMILGNENFSEYDAKLKMNGIYVCEVEGKGETSGKNCSWRYEDKKFMFKLNNPKDIHYSTFSCEISKIKPFPVETKAGPEAKLFQGCSNAVATLSSPCYNTTVPLPQRNPLEDIYPLLILVLIIVLVMLSFYSIIVTVTYIRLRDQKLESADNLTYVPMQRNVKRHDIDNTEYVDMRELLKRGGSHRDMNHNSHLNNF</sequence>
<dbReference type="Proteomes" id="UP000000437">
    <property type="component" value="Chromosome 9"/>
</dbReference>
<keyword evidence="1" id="KW-1185">Reference proteome</keyword>
<reference evidence="2" key="1">
    <citation type="submission" date="2025-08" db="UniProtKB">
        <authorList>
            <consortium name="RefSeq"/>
        </authorList>
    </citation>
    <scope>IDENTIFICATION</scope>
    <source>
        <strain evidence="2">Tuebingen</strain>
        <tissue evidence="2">Fibroblasts and whole tissue</tissue>
    </source>
</reference>
<accession>A0AC58GFX5</accession>
<evidence type="ECO:0000313" key="1">
    <source>
        <dbReference type="Proteomes" id="UP000000437"/>
    </source>
</evidence>
<gene>
    <name evidence="2" type="primary">si:ch211-67e16.3</name>
</gene>
<protein>
    <submittedName>
        <fullName evidence="2">Uncharacterized protein si:ch211-67e16.3</fullName>
    </submittedName>
</protein>